<accession>A0A0U1DSG8</accession>
<dbReference type="GO" id="GO:0008483">
    <property type="term" value="F:transaminase activity"/>
    <property type="evidence" value="ECO:0007669"/>
    <property type="project" value="UniProtKB-KW"/>
</dbReference>
<protein>
    <submittedName>
        <fullName evidence="1">PLP-dependent enzyme, histidinol-phosphate/aromatic aminotransferase or cobyric acid decarboxylase</fullName>
    </submittedName>
</protein>
<dbReference type="SUPFAM" id="SSF53383">
    <property type="entry name" value="PLP-dependent transferases"/>
    <property type="match status" value="1"/>
</dbReference>
<dbReference type="Proteomes" id="UP000182227">
    <property type="component" value="Unassembled WGS sequence"/>
</dbReference>
<sequence length="115" mass="12064">MAGFGVGAARLEKLTYSDTRGAGVLHTGLLLGGLAELRAAMTAGLAGLGLSVVAGDAPFVLFTVPDAELMRKHLESKGIAVRRCDTFVGLPDNYLRAAVRPEWPALIDAMTEVLL</sequence>
<dbReference type="InterPro" id="IPR015424">
    <property type="entry name" value="PyrdxlP-dep_Trfase"/>
</dbReference>
<evidence type="ECO:0000313" key="2">
    <source>
        <dbReference type="Proteomes" id="UP000182227"/>
    </source>
</evidence>
<name>A0A0U1DSG8_9MYCO</name>
<reference evidence="1 2" key="1">
    <citation type="submission" date="2015-03" db="EMBL/GenBank/DDBJ databases">
        <authorList>
            <person name="Murphy D."/>
        </authorList>
    </citation>
    <scope>NUCLEOTIDE SEQUENCE [LARGE SCALE GENOMIC DNA]</scope>
    <source>
        <strain evidence="1 2">D16</strain>
    </source>
</reference>
<organism evidence="1 2">
    <name type="scientific">Mycolicibacterium conceptionense</name>
    <dbReference type="NCBI Taxonomy" id="451644"/>
    <lineage>
        <taxon>Bacteria</taxon>
        <taxon>Bacillati</taxon>
        <taxon>Actinomycetota</taxon>
        <taxon>Actinomycetes</taxon>
        <taxon>Mycobacteriales</taxon>
        <taxon>Mycobacteriaceae</taxon>
        <taxon>Mycolicibacterium</taxon>
    </lineage>
</organism>
<dbReference type="EMBL" id="CTEF01000004">
    <property type="protein sequence ID" value="CQD21233.1"/>
    <property type="molecule type" value="Genomic_DNA"/>
</dbReference>
<keyword evidence="1" id="KW-0032">Aminotransferase</keyword>
<proteinExistence type="predicted"/>
<dbReference type="InterPro" id="IPR015422">
    <property type="entry name" value="PyrdxlP-dep_Trfase_small"/>
</dbReference>
<dbReference type="Gene3D" id="3.90.1150.10">
    <property type="entry name" value="Aspartate Aminotransferase, domain 1"/>
    <property type="match status" value="1"/>
</dbReference>
<evidence type="ECO:0000313" key="1">
    <source>
        <dbReference type="EMBL" id="CQD21233.1"/>
    </source>
</evidence>
<gene>
    <name evidence="1" type="ORF">BN970_04937</name>
</gene>
<dbReference type="AlphaFoldDB" id="A0A0U1DSG8"/>
<keyword evidence="1" id="KW-0808">Transferase</keyword>